<dbReference type="AlphaFoldDB" id="A0A9W8AK52"/>
<name>A0A9W8AK52_9FUNG</name>
<keyword evidence="2" id="KW-0863">Zinc-finger</keyword>
<sequence length="1079" mass="113951">MPIDLQRSLLPNITSLPFMNGLMSLNPSHTERILKGDPSTSLKRSFKAPKDRSVPASASKRPCNETGPTLVTHLPARLGHSAVRKFRFPKPRRPLKPLDFKAGLISRPVVSSFSQGTPTSSAHTPSPELYQKPLTTVGLSTPQPRAAVAGGTVTLTAAPFDLVTHLHQINRVCSVLGPRCPTIGGGRGLWPGHDVGLPCTAHVGQPAAAGPLFNGEIPEVTEAANYLHRQWICQFCTKAYKQRPRLVRHLPRCRKLPAFDLRLADLRPIQPVDRDAGISYCVCVRHRPAHLQLAANPGPPPGRLPGSRTQSRRRPSATPRPLNHLSPESDTTSDEDSESRPMIQCDQCFVWLHMTCVGIDEDRVPDVYSCPRCASSSPPSNPSASRPPRPGLPIHPGLPSARPGPLRNRMGRPVAVPGRRKIPLSPNSAQLEQLLADMPETGVRSSLPLHAQKPPPGRLSKCGASSGKPRFQPHPSRRSTARGPDNPSGTSLPHIPPANMFTSSTGPHHLAHHRPSPPVTLSDAHPAGRSSGQNSHTGTPLIRQISAPQPNLALLSGHAGELGAIHPDLLYSDDPAVLDTLTFAAMGSALYPSVGFSSEGPAGALAAPVPLTSMPPSEAAGGPPSLPVGPSNPLWDFYNNTDFLSSQFALPTDHPEGLHSALDNFDMSEADFFIENLLSEADLDLRNCAPFDTLATTAGPGVSVADPTVPVSVAQGTDTTPTNPPVTLRLEPDENVTPTPAPIGAATHTSTTSPGRATSHTDRPAPTPTVMPQPKPGRKPNAKRAPSKTARMTPSPSLGTRAPNSLSRSTPGPRYPASAGQSPMLGHRTPGSGTAGFASPPMIPTMAARGLYDPQLGGNGHHPGLDPSYPLNQQQLQPHQPPPPPPPPQQQHHHPGLTMDNLALFNFMATQNHLAGNVNPPMSLSNYPFNPLMMAPHFPPHFLGGPPNPGSSLPANSSVNLTMTSLPLGSSMGGTHGGFTVPDGATQFHPNLSTAFSPANGPTPSPLFNTLRSDQPSSGPASSQGLVNPAAFFAAHGPSVNGSGMPVPFPTVPMQNGSRLPNGTGDQELEGLIDFNAFL</sequence>
<organism evidence="6 7">
    <name type="scientific">Tieghemiomyces parasiticus</name>
    <dbReference type="NCBI Taxonomy" id="78921"/>
    <lineage>
        <taxon>Eukaryota</taxon>
        <taxon>Fungi</taxon>
        <taxon>Fungi incertae sedis</taxon>
        <taxon>Zoopagomycota</taxon>
        <taxon>Kickxellomycotina</taxon>
        <taxon>Dimargaritomycetes</taxon>
        <taxon>Dimargaritales</taxon>
        <taxon>Dimargaritaceae</taxon>
        <taxon>Tieghemiomyces</taxon>
    </lineage>
</organism>
<dbReference type="SMART" id="SM00249">
    <property type="entry name" value="PHD"/>
    <property type="match status" value="1"/>
</dbReference>
<feature type="region of interest" description="Disordered" evidence="4">
    <location>
        <begin position="32"/>
        <end position="71"/>
    </location>
</feature>
<keyword evidence="7" id="KW-1185">Reference proteome</keyword>
<feature type="compositionally biased region" description="Polar residues" evidence="4">
    <location>
        <begin position="790"/>
        <end position="810"/>
    </location>
</feature>
<evidence type="ECO:0000313" key="7">
    <source>
        <dbReference type="Proteomes" id="UP001150569"/>
    </source>
</evidence>
<evidence type="ECO:0000259" key="5">
    <source>
        <dbReference type="SMART" id="SM00249"/>
    </source>
</evidence>
<proteinExistence type="predicted"/>
<keyword evidence="3" id="KW-0862">Zinc</keyword>
<reference evidence="6" key="1">
    <citation type="submission" date="2022-07" db="EMBL/GenBank/DDBJ databases">
        <title>Phylogenomic reconstructions and comparative analyses of Kickxellomycotina fungi.</title>
        <authorList>
            <person name="Reynolds N.K."/>
            <person name="Stajich J.E."/>
            <person name="Barry K."/>
            <person name="Grigoriev I.V."/>
            <person name="Crous P."/>
            <person name="Smith M.E."/>
        </authorList>
    </citation>
    <scope>NUCLEOTIDE SEQUENCE</scope>
    <source>
        <strain evidence="6">RSA 861</strain>
    </source>
</reference>
<dbReference type="Gene3D" id="3.30.40.10">
    <property type="entry name" value="Zinc/RING finger domain, C3HC4 (zinc finger)"/>
    <property type="match status" value="1"/>
</dbReference>
<feature type="region of interest" description="Disordered" evidence="4">
    <location>
        <begin position="292"/>
        <end position="339"/>
    </location>
</feature>
<dbReference type="GO" id="GO:0008270">
    <property type="term" value="F:zinc ion binding"/>
    <property type="evidence" value="ECO:0007669"/>
    <property type="project" value="UniProtKB-KW"/>
</dbReference>
<comment type="caution">
    <text evidence="6">The sequence shown here is derived from an EMBL/GenBank/DDBJ whole genome shotgun (WGS) entry which is preliminary data.</text>
</comment>
<dbReference type="OrthoDB" id="418595at2759"/>
<feature type="compositionally biased region" description="Polar residues" evidence="4">
    <location>
        <begin position="747"/>
        <end position="758"/>
    </location>
</feature>
<dbReference type="InterPro" id="IPR011011">
    <property type="entry name" value="Znf_FYVE_PHD"/>
</dbReference>
<evidence type="ECO:0000256" key="3">
    <source>
        <dbReference type="ARBA" id="ARBA00022833"/>
    </source>
</evidence>
<dbReference type="Proteomes" id="UP001150569">
    <property type="component" value="Unassembled WGS sequence"/>
</dbReference>
<dbReference type="EMBL" id="JANBPT010000028">
    <property type="protein sequence ID" value="KAJ1929661.1"/>
    <property type="molecule type" value="Genomic_DNA"/>
</dbReference>
<evidence type="ECO:0000256" key="2">
    <source>
        <dbReference type="ARBA" id="ARBA00022771"/>
    </source>
</evidence>
<feature type="region of interest" description="Disordered" evidence="4">
    <location>
        <begin position="702"/>
        <end position="896"/>
    </location>
</feature>
<dbReference type="InterPro" id="IPR001965">
    <property type="entry name" value="Znf_PHD"/>
</dbReference>
<evidence type="ECO:0000256" key="4">
    <source>
        <dbReference type="SAM" id="MobiDB-lite"/>
    </source>
</evidence>
<dbReference type="Pfam" id="PF00628">
    <property type="entry name" value="PHD"/>
    <property type="match status" value="1"/>
</dbReference>
<keyword evidence="1" id="KW-0479">Metal-binding</keyword>
<evidence type="ECO:0000313" key="6">
    <source>
        <dbReference type="EMBL" id="KAJ1929661.1"/>
    </source>
</evidence>
<accession>A0A9W8AK52</accession>
<gene>
    <name evidence="6" type="ORF">IWQ60_000985</name>
</gene>
<feature type="region of interest" description="Disordered" evidence="4">
    <location>
        <begin position="371"/>
        <end position="426"/>
    </location>
</feature>
<feature type="compositionally biased region" description="Pro residues" evidence="4">
    <location>
        <begin position="765"/>
        <end position="775"/>
    </location>
</feature>
<feature type="compositionally biased region" description="Pro residues" evidence="4">
    <location>
        <begin position="879"/>
        <end position="889"/>
    </location>
</feature>
<dbReference type="InterPro" id="IPR013083">
    <property type="entry name" value="Znf_RING/FYVE/PHD"/>
</dbReference>
<feature type="domain" description="Zinc finger PHD-type" evidence="5">
    <location>
        <begin position="280"/>
        <end position="374"/>
    </location>
</feature>
<feature type="compositionally biased region" description="Pro residues" evidence="4">
    <location>
        <begin position="379"/>
        <end position="393"/>
    </location>
</feature>
<dbReference type="SUPFAM" id="SSF57903">
    <property type="entry name" value="FYVE/PHD zinc finger"/>
    <property type="match status" value="1"/>
</dbReference>
<feature type="compositionally biased region" description="Basic residues" evidence="4">
    <location>
        <begin position="776"/>
        <end position="786"/>
    </location>
</feature>
<dbReference type="InterPro" id="IPR019787">
    <property type="entry name" value="Znf_PHD-finger"/>
</dbReference>
<evidence type="ECO:0000256" key="1">
    <source>
        <dbReference type="ARBA" id="ARBA00022723"/>
    </source>
</evidence>
<feature type="region of interest" description="Disordered" evidence="4">
    <location>
        <begin position="445"/>
        <end position="541"/>
    </location>
</feature>
<protein>
    <recommendedName>
        <fullName evidence="5">Zinc finger PHD-type domain-containing protein</fullName>
    </recommendedName>
</protein>